<reference evidence="3" key="1">
    <citation type="submission" date="2019-04" db="EMBL/GenBank/DDBJ databases">
        <title>Complete genome sequence of Sphingomonas sp. W1-2-3.</title>
        <authorList>
            <person name="Im W.T."/>
        </authorList>
    </citation>
    <scope>NUCLEOTIDE SEQUENCE [LARGE SCALE GENOMIC DNA]</scope>
    <source>
        <strain evidence="3">W1-2-3</strain>
    </source>
</reference>
<dbReference type="EMBL" id="CP039704">
    <property type="protein sequence ID" value="QCI80579.1"/>
    <property type="molecule type" value="Genomic_DNA"/>
</dbReference>
<dbReference type="RefSeq" id="WP_222874506.1">
    <property type="nucleotide sequence ID" value="NZ_CP039704.1"/>
</dbReference>
<feature type="domain" description="N-acetyltransferase" evidence="1">
    <location>
        <begin position="1"/>
        <end position="161"/>
    </location>
</feature>
<dbReference type="InterPro" id="IPR052742">
    <property type="entry name" value="Mito_N-acetyltransferase"/>
</dbReference>
<dbReference type="InterPro" id="IPR000182">
    <property type="entry name" value="GNAT_dom"/>
</dbReference>
<dbReference type="GO" id="GO:0016747">
    <property type="term" value="F:acyltransferase activity, transferring groups other than amino-acyl groups"/>
    <property type="evidence" value="ECO:0007669"/>
    <property type="project" value="InterPro"/>
</dbReference>
<evidence type="ECO:0000313" key="2">
    <source>
        <dbReference type="EMBL" id="QCI80579.1"/>
    </source>
</evidence>
<gene>
    <name evidence="2" type="ORF">E6W36_13725</name>
</gene>
<dbReference type="PANTHER" id="PTHR43138">
    <property type="entry name" value="ACETYLTRANSFERASE, GNAT FAMILY"/>
    <property type="match status" value="1"/>
</dbReference>
<evidence type="ECO:0000259" key="1">
    <source>
        <dbReference type="PROSITE" id="PS51186"/>
    </source>
</evidence>
<name>A0A4D7BZ19_9SPHN</name>
<dbReference type="AlphaFoldDB" id="A0A4D7BZ19"/>
<dbReference type="CDD" id="cd04301">
    <property type="entry name" value="NAT_SF"/>
    <property type="match status" value="1"/>
</dbReference>
<keyword evidence="2" id="KW-0808">Transferase</keyword>
<keyword evidence="3" id="KW-1185">Reference proteome</keyword>
<dbReference type="Pfam" id="PF00583">
    <property type="entry name" value="Acetyltransf_1"/>
    <property type="match status" value="1"/>
</dbReference>
<protein>
    <submittedName>
        <fullName evidence="2">GNAT family N-acetyltransferase</fullName>
    </submittedName>
</protein>
<evidence type="ECO:0000313" key="3">
    <source>
        <dbReference type="Proteomes" id="UP000298714"/>
    </source>
</evidence>
<sequence>MSIRPASDADRPALWAILEPVIRAGETFALPRAMTEAEAHANWCAPDRQVFVAVDAGQVVGSYYLKPNQPGGGAHVANAGYMVAGPASGRGVARAMGLHSLATARAQGFRAVQFNFVVSTNAPAVHLWQSIGFQIVGRVPDAYHHATLGYVDIFVMHRSLT</sequence>
<organism evidence="2 3">
    <name type="scientific">Hankyongella ginsenosidimutans</name>
    <dbReference type="NCBI Taxonomy" id="1763828"/>
    <lineage>
        <taxon>Bacteria</taxon>
        <taxon>Pseudomonadati</taxon>
        <taxon>Pseudomonadota</taxon>
        <taxon>Alphaproteobacteria</taxon>
        <taxon>Sphingomonadales</taxon>
        <taxon>Sphingomonadaceae</taxon>
        <taxon>Hankyongella</taxon>
    </lineage>
</organism>
<dbReference type="InterPro" id="IPR016181">
    <property type="entry name" value="Acyl_CoA_acyltransferase"/>
</dbReference>
<dbReference type="Gene3D" id="3.40.630.30">
    <property type="match status" value="1"/>
</dbReference>
<dbReference type="SUPFAM" id="SSF55729">
    <property type="entry name" value="Acyl-CoA N-acyltransferases (Nat)"/>
    <property type="match status" value="1"/>
</dbReference>
<proteinExistence type="predicted"/>
<dbReference type="KEGG" id="hgn:E6W36_13725"/>
<dbReference type="PANTHER" id="PTHR43138:SF1">
    <property type="entry name" value="N-ACETYLTRANSFERASE ACA1"/>
    <property type="match status" value="1"/>
</dbReference>
<dbReference type="Proteomes" id="UP000298714">
    <property type="component" value="Chromosome"/>
</dbReference>
<accession>A0A4D7BZ19</accession>
<dbReference type="PROSITE" id="PS51186">
    <property type="entry name" value="GNAT"/>
    <property type="match status" value="1"/>
</dbReference>